<feature type="transmembrane region" description="Helical" evidence="2">
    <location>
        <begin position="1205"/>
        <end position="1223"/>
    </location>
</feature>
<protein>
    <recommendedName>
        <fullName evidence="5">DUF2339 domain-containing protein</fullName>
    </recommendedName>
</protein>
<feature type="compositionally biased region" description="Low complexity" evidence="1">
    <location>
        <begin position="113"/>
        <end position="130"/>
    </location>
</feature>
<feature type="transmembrane region" description="Helical" evidence="2">
    <location>
        <begin position="1010"/>
        <end position="1035"/>
    </location>
</feature>
<evidence type="ECO:0000313" key="4">
    <source>
        <dbReference type="Proteomes" id="UP000766570"/>
    </source>
</evidence>
<dbReference type="EMBL" id="JAGIOE010000001">
    <property type="protein sequence ID" value="MBP2373997.1"/>
    <property type="molecule type" value="Genomic_DNA"/>
</dbReference>
<feature type="transmembrane region" description="Helical" evidence="2">
    <location>
        <begin position="441"/>
        <end position="460"/>
    </location>
</feature>
<comment type="caution">
    <text evidence="3">The sequence shown here is derived from an EMBL/GenBank/DDBJ whole genome shotgun (WGS) entry which is preliminary data.</text>
</comment>
<sequence>MNGFVLIVVAVAMFLAGLFLGKQLAANKFQSRQPAQAPAPDRAALALAWQRGFDAATQEAARKRETGDALVPQDAQTGAPGPALGEQGTSTAGSMQPGPAAPVPFAPTPSAPPAAVGDPGPGSGQPQYSGAMPAATHVGQPAMPAPPPRVPAVPVDPRVRALRNINITLYVAALLMVAAASLFIALALPAAAKVVGLGLVAAGFYGVGLLMHARSVRLRPAAAAFTATGLALIPMTGLAHFLLLSTTPGASWFVTSVVGTVAFAYAAGKLQSRIVAGLGTTFLVSTAYSGGAVLNRGLIYYFLFSMLLATAITLVGARKPRWVGNIYVQSFALAHRYLVPATVLAALLSFAVLQARDYGWIFAAAALYYAVALIAAPATERFAHLAAARISAMASIGAFLHVADVSATDIFRIMAALLVAQLVLLAQFAPNYARKLRLKQAFATGETWILLALAGLGALMGAESLLRDPGLAGSGGGLDLNWALALLLAAGVFVGARRGGNFRWVPLGVAVLGIVEPMDGNQGRQGILLAAAVLATWWLARNASGTARSSLRWAARIASVPATGALFSYAAAGWALQPRFGSTLTVLPGTANPAQAAALERTIEVATLVGVVLALLIQLCVAAALLSRMRRTAQTAAATAPRLESFGESLIFAGGVLCAAVATWSLSMKLGWGGSLLYSDVDPGTAGFATVLWLGYQWDTILLWMGLLAGLVGATAILGHRRAPHRIPGERTGAVLEGVPMALGHLGGLAALGAGLGMAAGRDPSWMVELVAVLGLAHVGIRILAGTGLAEKVGYSVLAQALFSGTAWHIADRFDMDAHGQFALFAFTIALAQSVRAALGRKSAMPKYSDPRTLMTLAAVALLLLVPAVYLMDHAGGYDQAGLLVQFLCLLAFSGVVVTTHVRRAPAFRYVAVPAALGLLGLVLVPALGQSLRLGGWLPTPLWTKDVAGTVLVLLLLGILVSEVRNLAGKDWRWVRAVVAVVYWAALFGLHDWQEPGWQVTAGLLGAAGFMVFSATWGIPLLLLGSAALVLLASLRGVDLIHDLALERGSEPLDGMIGLGATWVILLIASIFGGRFGGDPVPFAALVRRTAGWDPAHARVLFAASLAALGFGGLLGQSDQIDRHVYAGAVMLLVAVFAAAALEVPARLRETGYEVAALMGAAVIHRCWWVGVGGTSAFAAFYYWIIVLGLLAAYEFRRKRERNGIVVLGASSVLLSLAGLGTFLSSTLAQQLVVLLTFTALLVFGLVTNRKIFTVWGAVGVAVAVLWFLRGYTFLLLLLIAAGLIALALWRLGKMNKGSQDHDSPAQPYPPAAAPAAWQAPAADPSVPDQTVYGPTGPQAPPAPPAGSGMPWMRPHGQDASDDSH</sequence>
<feature type="transmembrane region" description="Helical" evidence="2">
    <location>
        <begin position="1127"/>
        <end position="1148"/>
    </location>
</feature>
<feature type="transmembrane region" description="Helical" evidence="2">
    <location>
        <begin position="249"/>
        <end position="267"/>
    </location>
</feature>
<accession>A0ABS4WCS2</accession>
<keyword evidence="2" id="KW-1133">Transmembrane helix</keyword>
<feature type="transmembrane region" description="Helical" evidence="2">
    <location>
        <begin position="1168"/>
        <end position="1193"/>
    </location>
</feature>
<keyword evidence="2" id="KW-0472">Membrane</keyword>
<feature type="region of interest" description="Disordered" evidence="1">
    <location>
        <begin position="57"/>
        <end position="146"/>
    </location>
</feature>
<feature type="transmembrane region" description="Helical" evidence="2">
    <location>
        <begin position="1096"/>
        <end position="1115"/>
    </location>
</feature>
<organism evidence="3 4">
    <name type="scientific">Paeniglutamicibacter psychrophenolicus</name>
    <dbReference type="NCBI Taxonomy" id="257454"/>
    <lineage>
        <taxon>Bacteria</taxon>
        <taxon>Bacillati</taxon>
        <taxon>Actinomycetota</taxon>
        <taxon>Actinomycetes</taxon>
        <taxon>Micrococcales</taxon>
        <taxon>Micrococcaceae</taxon>
        <taxon>Paeniglutamicibacter</taxon>
    </lineage>
</organism>
<feature type="transmembrane region" description="Helical" evidence="2">
    <location>
        <begin position="360"/>
        <end position="379"/>
    </location>
</feature>
<name>A0ABS4WCS2_9MICC</name>
<keyword evidence="4" id="KW-1185">Reference proteome</keyword>
<feature type="compositionally biased region" description="Pro residues" evidence="1">
    <location>
        <begin position="99"/>
        <end position="112"/>
    </location>
</feature>
<feature type="transmembrane region" description="Helical" evidence="2">
    <location>
        <begin position="553"/>
        <end position="576"/>
    </location>
</feature>
<feature type="transmembrane region" description="Helical" evidence="2">
    <location>
        <begin position="646"/>
        <end position="666"/>
    </location>
</feature>
<feature type="transmembrane region" description="Helical" evidence="2">
    <location>
        <begin position="337"/>
        <end position="354"/>
    </location>
</feature>
<feature type="transmembrane region" description="Helical" evidence="2">
    <location>
        <begin position="947"/>
        <end position="967"/>
    </location>
</feature>
<feature type="transmembrane region" description="Helical" evidence="2">
    <location>
        <begin position="6"/>
        <end position="25"/>
    </location>
</feature>
<feature type="transmembrane region" description="Helical" evidence="2">
    <location>
        <begin position="298"/>
        <end position="317"/>
    </location>
</feature>
<feature type="transmembrane region" description="Helical" evidence="2">
    <location>
        <begin position="1056"/>
        <end position="1076"/>
    </location>
</feature>
<feature type="transmembrane region" description="Helical" evidence="2">
    <location>
        <begin position="605"/>
        <end position="626"/>
    </location>
</feature>
<feature type="transmembrane region" description="Helical" evidence="2">
    <location>
        <begin position="1275"/>
        <end position="1292"/>
    </location>
</feature>
<feature type="transmembrane region" description="Helical" evidence="2">
    <location>
        <begin position="501"/>
        <end position="518"/>
    </location>
</feature>
<feature type="transmembrane region" description="Helical" evidence="2">
    <location>
        <begin position="167"/>
        <end position="188"/>
    </location>
</feature>
<evidence type="ECO:0000256" key="2">
    <source>
        <dbReference type="SAM" id="Phobius"/>
    </source>
</evidence>
<feature type="transmembrane region" description="Helical" evidence="2">
    <location>
        <begin position="701"/>
        <end position="719"/>
    </location>
</feature>
<evidence type="ECO:0000313" key="3">
    <source>
        <dbReference type="EMBL" id="MBP2373997.1"/>
    </source>
</evidence>
<feature type="transmembrane region" description="Helical" evidence="2">
    <location>
        <begin position="1229"/>
        <end position="1247"/>
    </location>
</feature>
<feature type="transmembrane region" description="Helical" evidence="2">
    <location>
        <begin position="974"/>
        <end position="990"/>
    </location>
</feature>
<feature type="transmembrane region" description="Helical" evidence="2">
    <location>
        <begin position="792"/>
        <end position="810"/>
    </location>
</feature>
<feature type="compositionally biased region" description="Low complexity" evidence="1">
    <location>
        <begin position="1314"/>
        <end position="1325"/>
    </location>
</feature>
<feature type="transmembrane region" description="Helical" evidence="2">
    <location>
        <begin position="907"/>
        <end position="927"/>
    </location>
</feature>
<feature type="transmembrane region" description="Helical" evidence="2">
    <location>
        <begin position="194"/>
        <end position="211"/>
    </location>
</feature>
<feature type="transmembrane region" description="Helical" evidence="2">
    <location>
        <begin position="851"/>
        <end position="871"/>
    </location>
</feature>
<feature type="transmembrane region" description="Helical" evidence="2">
    <location>
        <begin position="386"/>
        <end position="404"/>
    </location>
</feature>
<keyword evidence="2" id="KW-0812">Transmembrane</keyword>
<feature type="transmembrane region" description="Helical" evidence="2">
    <location>
        <begin position="410"/>
        <end position="429"/>
    </location>
</feature>
<feature type="transmembrane region" description="Helical" evidence="2">
    <location>
        <begin position="739"/>
        <end position="760"/>
    </location>
</feature>
<dbReference type="Proteomes" id="UP000766570">
    <property type="component" value="Unassembled WGS sequence"/>
</dbReference>
<feature type="transmembrane region" description="Helical" evidence="2">
    <location>
        <begin position="480"/>
        <end position="496"/>
    </location>
</feature>
<dbReference type="RefSeq" id="WP_209907101.1">
    <property type="nucleotide sequence ID" value="NZ_BAAAMI010000011.1"/>
</dbReference>
<feature type="transmembrane region" description="Helical" evidence="2">
    <location>
        <begin position="223"/>
        <end position="243"/>
    </location>
</feature>
<feature type="region of interest" description="Disordered" evidence="1">
    <location>
        <begin position="1300"/>
        <end position="1365"/>
    </location>
</feature>
<gene>
    <name evidence="3" type="ORF">JOF46_001909</name>
</gene>
<feature type="transmembrane region" description="Helical" evidence="2">
    <location>
        <begin position="274"/>
        <end position="292"/>
    </location>
</feature>
<feature type="transmembrane region" description="Helical" evidence="2">
    <location>
        <begin position="1252"/>
        <end position="1269"/>
    </location>
</feature>
<feature type="transmembrane region" description="Helical" evidence="2">
    <location>
        <begin position="822"/>
        <end position="839"/>
    </location>
</feature>
<proteinExistence type="predicted"/>
<feature type="compositionally biased region" description="Basic and acidic residues" evidence="1">
    <location>
        <begin position="1356"/>
        <end position="1365"/>
    </location>
</feature>
<feature type="transmembrane region" description="Helical" evidence="2">
    <location>
        <begin position="883"/>
        <end position="900"/>
    </location>
</feature>
<reference evidence="3 4" key="1">
    <citation type="submission" date="2021-03" db="EMBL/GenBank/DDBJ databases">
        <title>Sequencing the genomes of 1000 actinobacteria strains.</title>
        <authorList>
            <person name="Klenk H.-P."/>
        </authorList>
    </citation>
    <scope>NUCLEOTIDE SEQUENCE [LARGE SCALE GENOMIC DNA]</scope>
    <source>
        <strain evidence="3 4">DSM 15454</strain>
    </source>
</reference>
<feature type="transmembrane region" description="Helical" evidence="2">
    <location>
        <begin position="766"/>
        <end position="785"/>
    </location>
</feature>
<evidence type="ECO:0008006" key="5">
    <source>
        <dbReference type="Google" id="ProtNLM"/>
    </source>
</evidence>
<evidence type="ECO:0000256" key="1">
    <source>
        <dbReference type="SAM" id="MobiDB-lite"/>
    </source>
</evidence>
<feature type="transmembrane region" description="Helical" evidence="2">
    <location>
        <begin position="524"/>
        <end position="541"/>
    </location>
</feature>